<protein>
    <recommendedName>
        <fullName evidence="1">GPI inositol-deacylase PGAP1-like alpha/beta domain-containing protein</fullName>
    </recommendedName>
</protein>
<evidence type="ECO:0000259" key="1">
    <source>
        <dbReference type="Pfam" id="PF07819"/>
    </source>
</evidence>
<evidence type="ECO:0000313" key="3">
    <source>
        <dbReference type="Proteomes" id="UP000284021"/>
    </source>
</evidence>
<sequence>MKRLIFIHGRASKPRKEEKFRLLRESLLHGLHRVSKDAHMKVESGDLNIDLAYYGDINNALLWADKQRPSKKITPDFLSTWKFPFEADGSYDDSLNKLFLVKTSEQNKEHYQKLARSERDLNAIDNLADIISPIAQITGLNDELVNFLLPDMGAYFKHRLVGSLIRQRLQEVLVPALSHNEDICLVGHSMGTIVAYDVLWKLSRMSEYQSIHDRKVRLFVTLGSPLGDPAITKQLYDVNEPDDGKYPTNIDEWQNFSAQDDFICRDEELSDNFQKMKKRKFLRKIEDNFMYNFWVGDDGLNPHKLYGYLDNQQVAKTLANWVTSP</sequence>
<accession>A0A418XJI3</accession>
<dbReference type="InterPro" id="IPR012908">
    <property type="entry name" value="PGAP1-ab_dom-like"/>
</dbReference>
<dbReference type="RefSeq" id="WP_119952958.1">
    <property type="nucleotide sequence ID" value="NZ_QYUR01000002.1"/>
</dbReference>
<dbReference type="Gene3D" id="3.40.50.1820">
    <property type="entry name" value="alpha/beta hydrolase"/>
    <property type="match status" value="1"/>
</dbReference>
<reference evidence="2 3" key="1">
    <citation type="submission" date="2018-09" db="EMBL/GenBank/DDBJ databases">
        <authorList>
            <person name="Zhu H."/>
        </authorList>
    </citation>
    <scope>NUCLEOTIDE SEQUENCE [LARGE SCALE GENOMIC DNA]</scope>
    <source>
        <strain evidence="2 3">K1S02-6</strain>
    </source>
</reference>
<proteinExistence type="predicted"/>
<dbReference type="AlphaFoldDB" id="A0A418XJI3"/>
<dbReference type="InterPro" id="IPR029058">
    <property type="entry name" value="AB_hydrolase_fold"/>
</dbReference>
<comment type="caution">
    <text evidence="2">The sequence shown here is derived from an EMBL/GenBank/DDBJ whole genome shotgun (WGS) entry which is preliminary data.</text>
</comment>
<dbReference type="EMBL" id="QYUR01000002">
    <property type="protein sequence ID" value="RJG12632.1"/>
    <property type="molecule type" value="Genomic_DNA"/>
</dbReference>
<gene>
    <name evidence="2" type="ORF">D3879_04935</name>
</gene>
<keyword evidence="3" id="KW-1185">Reference proteome</keyword>
<feature type="domain" description="GPI inositol-deacylase PGAP1-like alpha/beta" evidence="1">
    <location>
        <begin position="176"/>
        <end position="234"/>
    </location>
</feature>
<name>A0A418XJI3_9PSED</name>
<dbReference type="GO" id="GO:0016788">
    <property type="term" value="F:hydrolase activity, acting on ester bonds"/>
    <property type="evidence" value="ECO:0007669"/>
    <property type="project" value="InterPro"/>
</dbReference>
<dbReference type="Proteomes" id="UP000284021">
    <property type="component" value="Unassembled WGS sequence"/>
</dbReference>
<evidence type="ECO:0000313" key="2">
    <source>
        <dbReference type="EMBL" id="RJG12632.1"/>
    </source>
</evidence>
<dbReference type="OrthoDB" id="1114329at2"/>
<dbReference type="SUPFAM" id="SSF53474">
    <property type="entry name" value="alpha/beta-Hydrolases"/>
    <property type="match status" value="1"/>
</dbReference>
<dbReference type="Pfam" id="PF07819">
    <property type="entry name" value="PGAP1"/>
    <property type="match status" value="1"/>
</dbReference>
<organism evidence="2 3">
    <name type="scientific">Pseudomonas cavernicola</name>
    <dbReference type="NCBI Taxonomy" id="2320866"/>
    <lineage>
        <taxon>Bacteria</taxon>
        <taxon>Pseudomonadati</taxon>
        <taxon>Pseudomonadota</taxon>
        <taxon>Gammaproteobacteria</taxon>
        <taxon>Pseudomonadales</taxon>
        <taxon>Pseudomonadaceae</taxon>
        <taxon>Pseudomonas</taxon>
    </lineage>
</organism>